<keyword evidence="2" id="KW-1185">Reference proteome</keyword>
<dbReference type="Proteomes" id="UP000070121">
    <property type="component" value="Unassembled WGS sequence"/>
</dbReference>
<proteinExistence type="predicted"/>
<reference evidence="1 2" key="1">
    <citation type="submission" date="2014-02" db="EMBL/GenBank/DDBJ databases">
        <title>The genome sequence of Colletotrichum salicis CBS 607.94.</title>
        <authorList>
            <person name="Baroncelli R."/>
            <person name="Thon M.R."/>
        </authorList>
    </citation>
    <scope>NUCLEOTIDE SEQUENCE [LARGE SCALE GENOMIC DNA]</scope>
    <source>
        <strain evidence="1 2">CBS 607.94</strain>
    </source>
</reference>
<gene>
    <name evidence="1" type="ORF">CSAL01_08251</name>
</gene>
<name>A0A135UZV8_9PEZI</name>
<organism evidence="1 2">
    <name type="scientific">Colletotrichum salicis</name>
    <dbReference type="NCBI Taxonomy" id="1209931"/>
    <lineage>
        <taxon>Eukaryota</taxon>
        <taxon>Fungi</taxon>
        <taxon>Dikarya</taxon>
        <taxon>Ascomycota</taxon>
        <taxon>Pezizomycotina</taxon>
        <taxon>Sordariomycetes</taxon>
        <taxon>Hypocreomycetidae</taxon>
        <taxon>Glomerellales</taxon>
        <taxon>Glomerellaceae</taxon>
        <taxon>Colletotrichum</taxon>
        <taxon>Colletotrichum acutatum species complex</taxon>
    </lineage>
</organism>
<evidence type="ECO:0000313" key="1">
    <source>
        <dbReference type="EMBL" id="KXH65950.1"/>
    </source>
</evidence>
<sequence length="193" mass="21453">MEDPPSPVKSIWELADRERAKSNGSLLPRREPPIGFRTFYKPSAMEDLQQKQYGGRYNAKGAARVSLQGHSKQQQEAIPSHLPDYLTTAASADLASLETATLSKLRLARHHVRKAWICWASKPSAHPAPLVPTLWGSPIILALDRTLSRLLAAIGEPISATRRASTQHPTSWQRIWNSPDHYICAKFALLFAA</sequence>
<evidence type="ECO:0000313" key="2">
    <source>
        <dbReference type="Proteomes" id="UP000070121"/>
    </source>
</evidence>
<comment type="caution">
    <text evidence="1">The sequence shown here is derived from an EMBL/GenBank/DDBJ whole genome shotgun (WGS) entry which is preliminary data.</text>
</comment>
<dbReference type="AlphaFoldDB" id="A0A135UZV8"/>
<protein>
    <submittedName>
        <fullName evidence="1">Uncharacterized protein</fullName>
    </submittedName>
</protein>
<dbReference type="EMBL" id="JFFI01000777">
    <property type="protein sequence ID" value="KXH65950.1"/>
    <property type="molecule type" value="Genomic_DNA"/>
</dbReference>
<accession>A0A135UZV8</accession>